<keyword evidence="1" id="KW-0732">Signal</keyword>
<feature type="chain" id="PRO_5020950820" description="DUF4468 domain-containing protein" evidence="1">
    <location>
        <begin position="19"/>
        <end position="191"/>
    </location>
</feature>
<gene>
    <name evidence="2" type="ORF">EV195_101555</name>
</gene>
<keyword evidence="3" id="KW-1185">Reference proteome</keyword>
<dbReference type="AlphaFoldDB" id="A0A4R2P142"/>
<feature type="signal peptide" evidence="1">
    <location>
        <begin position="1"/>
        <end position="18"/>
    </location>
</feature>
<accession>A0A4R2P142</accession>
<evidence type="ECO:0000256" key="1">
    <source>
        <dbReference type="SAM" id="SignalP"/>
    </source>
</evidence>
<comment type="caution">
    <text evidence="2">The sequence shown here is derived from an EMBL/GenBank/DDBJ whole genome shotgun (WGS) entry which is preliminary data.</text>
</comment>
<dbReference type="OrthoDB" id="1188834at2"/>
<evidence type="ECO:0000313" key="2">
    <source>
        <dbReference type="EMBL" id="TCP28379.1"/>
    </source>
</evidence>
<sequence length="191" mass="21769">MKNIVLLVVVLISINAYAQEKKNVKFKTTSLTFTVDSTDEAKKINWDETKEFFEDVDKDEEITLGIKIKKNGEVFKSESKHNFLISGKAGNIDQLIKIISNYEVETKPEVKMSSLIYTVDSVKELKEIDWKEVKKSFADKDEDEEITLGCKVKSSAEENSKVDIKLSFIVTGKVKDLDKLIKAMSNYTKNQ</sequence>
<protein>
    <recommendedName>
        <fullName evidence="4">DUF4468 domain-containing protein</fullName>
    </recommendedName>
</protein>
<dbReference type="EMBL" id="SLXM01000001">
    <property type="protein sequence ID" value="TCP28379.1"/>
    <property type="molecule type" value="Genomic_DNA"/>
</dbReference>
<dbReference type="Proteomes" id="UP000294564">
    <property type="component" value="Unassembled WGS sequence"/>
</dbReference>
<evidence type="ECO:0000313" key="3">
    <source>
        <dbReference type="Proteomes" id="UP000294564"/>
    </source>
</evidence>
<organism evidence="2 3">
    <name type="scientific">Tenacibaculum skagerrakense</name>
    <dbReference type="NCBI Taxonomy" id="186571"/>
    <lineage>
        <taxon>Bacteria</taxon>
        <taxon>Pseudomonadati</taxon>
        <taxon>Bacteroidota</taxon>
        <taxon>Flavobacteriia</taxon>
        <taxon>Flavobacteriales</taxon>
        <taxon>Flavobacteriaceae</taxon>
        <taxon>Tenacibaculum</taxon>
    </lineage>
</organism>
<evidence type="ECO:0008006" key="4">
    <source>
        <dbReference type="Google" id="ProtNLM"/>
    </source>
</evidence>
<reference evidence="2 3" key="1">
    <citation type="submission" date="2019-03" db="EMBL/GenBank/DDBJ databases">
        <title>Genomic Encyclopedia of Type Strains, Phase IV (KMG-IV): sequencing the most valuable type-strain genomes for metagenomic binning, comparative biology and taxonomic classification.</title>
        <authorList>
            <person name="Goeker M."/>
        </authorList>
    </citation>
    <scope>NUCLEOTIDE SEQUENCE [LARGE SCALE GENOMIC DNA]</scope>
    <source>
        <strain evidence="2 3">DSM 14836</strain>
    </source>
</reference>
<name>A0A4R2P142_9FLAO</name>
<dbReference type="RefSeq" id="WP_132792536.1">
    <property type="nucleotide sequence ID" value="NZ_SLXM01000001.1"/>
</dbReference>
<proteinExistence type="predicted"/>